<dbReference type="Pfam" id="PF06985">
    <property type="entry name" value="HET"/>
    <property type="match status" value="1"/>
</dbReference>
<keyword evidence="3" id="KW-1185">Reference proteome</keyword>
<gene>
    <name evidence="2" type="ORF">GT037_010848</name>
</gene>
<dbReference type="PANTHER" id="PTHR24148:SF64">
    <property type="entry name" value="HETEROKARYON INCOMPATIBILITY DOMAIN-CONTAINING PROTEIN"/>
    <property type="match status" value="1"/>
</dbReference>
<name>A0A8H7AT47_9PLEO</name>
<feature type="domain" description="Heterokaryon incompatibility" evidence="1">
    <location>
        <begin position="118"/>
        <end position="278"/>
    </location>
</feature>
<evidence type="ECO:0000259" key="1">
    <source>
        <dbReference type="Pfam" id="PF06985"/>
    </source>
</evidence>
<dbReference type="RefSeq" id="XP_038781449.1">
    <property type="nucleotide sequence ID" value="XM_038935895.1"/>
</dbReference>
<comment type="caution">
    <text evidence="2">The sequence shown here is derived from an EMBL/GenBank/DDBJ whole genome shotgun (WGS) entry which is preliminary data.</text>
</comment>
<dbReference type="EMBL" id="JAAABM010000025">
    <property type="protein sequence ID" value="KAF7671067.1"/>
    <property type="molecule type" value="Genomic_DNA"/>
</dbReference>
<protein>
    <recommendedName>
        <fullName evidence="1">Heterokaryon incompatibility domain-containing protein</fullName>
    </recommendedName>
</protein>
<reference evidence="2" key="2">
    <citation type="submission" date="2020-08" db="EMBL/GenBank/DDBJ databases">
        <title>Draft Genome Sequence of Cumin Blight Pathogen Alternaria burnsii.</title>
        <authorList>
            <person name="Feng Z."/>
        </authorList>
    </citation>
    <scope>NUCLEOTIDE SEQUENCE</scope>
    <source>
        <strain evidence="2">CBS107.38</strain>
    </source>
</reference>
<dbReference type="InterPro" id="IPR010730">
    <property type="entry name" value="HET"/>
</dbReference>
<dbReference type="PANTHER" id="PTHR24148">
    <property type="entry name" value="ANKYRIN REPEAT DOMAIN-CONTAINING PROTEIN 39 HOMOLOG-RELATED"/>
    <property type="match status" value="1"/>
</dbReference>
<sequence>MDRTTALNPDENDVYAPFSEVCGSREILREKLRLISYCQDRSFKPEKVIRRLRFLSLAAAAQHPLLATTPYEAAETCTQCAQYPLFDAARDARNNHTSEELCRLRLTDLGDLESCKHYVAVSYCWRQPQSPSEEETLAPRYKVLDGEKERECRAPLNVIRRAIDFAIFKGYRLIWIDQECIDQDDVEDKLLHIQAMHLIYRQASDVVAVLNSLLDNQAQVDILECDSLHELEEQYAFNHLESSEPRKQIRRNLITQTIRLAESLASDPWYTRAWTYQEALLATRPVYLLILCQSNLRAPSFQIAVGSQLVIYDTKTASILESMLNHLDPYYSTLPASFQPPDYGLWLEDLEDCKMQKDKLSSAMDILRDSVPGWKEPPLRVALEVHRLSARDAIQNLLRRGITDCLDLIAICGNICNYSVRLDTDMIRKAHIGLSVALFALALLNGDVSLVLALNRNTTCSITDSSKALPTASMKEVAIFPRKYEFIDWVAQSIYGCRIRSPTLLSNGLLMRGILWRIQNIDMSTIRQKYIQYEDSIIQEDCPARIVQEIVNVTCRFLKERNEIALARAIETTYKHRQPRLVSRIMRYCCISIAIPEDPAISGCKLLPETAYKYGTFEDEIDHDPLIFGPNRPAYVFTPYRVLIEQEIRDGIPWFLLMWWISRIETTPKTIQNKDLAQKETRTIPTMTNIFSQGWPSKMKVDEKLFIGDVKKLITSYSLSEEIYRLHCF</sequence>
<reference evidence="2" key="1">
    <citation type="submission" date="2020-01" db="EMBL/GenBank/DDBJ databases">
        <authorList>
            <person name="Feng Z.H.Z."/>
        </authorList>
    </citation>
    <scope>NUCLEOTIDE SEQUENCE</scope>
    <source>
        <strain evidence="2">CBS107.38</strain>
    </source>
</reference>
<accession>A0A8H7AT47</accession>
<organism evidence="2 3">
    <name type="scientific">Alternaria burnsii</name>
    <dbReference type="NCBI Taxonomy" id="1187904"/>
    <lineage>
        <taxon>Eukaryota</taxon>
        <taxon>Fungi</taxon>
        <taxon>Dikarya</taxon>
        <taxon>Ascomycota</taxon>
        <taxon>Pezizomycotina</taxon>
        <taxon>Dothideomycetes</taxon>
        <taxon>Pleosporomycetidae</taxon>
        <taxon>Pleosporales</taxon>
        <taxon>Pleosporineae</taxon>
        <taxon>Pleosporaceae</taxon>
        <taxon>Alternaria</taxon>
        <taxon>Alternaria sect. Alternaria</taxon>
    </lineage>
</organism>
<evidence type="ECO:0000313" key="3">
    <source>
        <dbReference type="Proteomes" id="UP000596902"/>
    </source>
</evidence>
<dbReference type="GeneID" id="62209073"/>
<proteinExistence type="predicted"/>
<dbReference type="AlphaFoldDB" id="A0A8H7AT47"/>
<evidence type="ECO:0000313" key="2">
    <source>
        <dbReference type="EMBL" id="KAF7671067.1"/>
    </source>
</evidence>
<dbReference type="InterPro" id="IPR052895">
    <property type="entry name" value="HetReg/Transcr_Mod"/>
</dbReference>
<dbReference type="Proteomes" id="UP000596902">
    <property type="component" value="Unassembled WGS sequence"/>
</dbReference>